<dbReference type="OMA" id="CTSPAMG"/>
<dbReference type="HOGENOM" id="CLU_007727_8_2_1"/>
<keyword evidence="5" id="KW-1185">Reference proteome</keyword>
<name>A4S240_OSTLU</name>
<dbReference type="AlphaFoldDB" id="A4S240"/>
<feature type="region of interest" description="Disordered" evidence="1">
    <location>
        <begin position="1"/>
        <end position="38"/>
    </location>
</feature>
<evidence type="ECO:0000313" key="3">
    <source>
        <dbReference type="EMBL" id="ABO97762.1"/>
    </source>
</evidence>
<dbReference type="STRING" id="436017.A4S240"/>
<evidence type="ECO:0000259" key="2">
    <source>
        <dbReference type="Pfam" id="PF00850"/>
    </source>
</evidence>
<sequence>MARPRVHLTRVAPASPRASRRAERHPSRARRIASASASASASSSPSLLFATSAALEHVQLGHPESNARVPAILDALEAGALTPAARPGEVLEITDVVPATKKALERVHAKNYCNGLELLCATRAPTNLDTAPTYCTPSSFQDVMLGVGAATRLVDEVIDRAKETKEKAPSAFGLIRPPGHHAVPRGAMGFCLVGTAAAAARHAQLRGHKKVLIFDYDVHHGNGTNDIFRDDDSVLFISTHEDGSYPGTGKITDMGEGDGLGATINIPLPPGSGDKAVLSALEEIVVPAAARFQPDFIIVSAGYDAHWRDPLAGLTFRTGTYHRLCTKLKELANEMCGGKIVFLLEGGYDLVGLSEGVADSFRALLGDASTDVGEIPGLRDEPDDKVRNVLTEVKAMHQV</sequence>
<dbReference type="InterPro" id="IPR037138">
    <property type="entry name" value="His_deacetylse_dom_sf"/>
</dbReference>
<dbReference type="GO" id="GO:0004407">
    <property type="term" value="F:histone deacetylase activity"/>
    <property type="evidence" value="ECO:0007669"/>
    <property type="project" value="TreeGrafter"/>
</dbReference>
<dbReference type="PANTHER" id="PTHR10625">
    <property type="entry name" value="HISTONE DEACETYLASE HDAC1-RELATED"/>
    <property type="match status" value="1"/>
</dbReference>
<dbReference type="Gramene" id="ABP01312">
    <property type="protein sequence ID" value="ABP01312"/>
    <property type="gene ID" value="OSTLU_36543"/>
</dbReference>
<dbReference type="KEGG" id="olu:OSTLU_36543"/>
<proteinExistence type="predicted"/>
<evidence type="ECO:0000256" key="1">
    <source>
        <dbReference type="SAM" id="MobiDB-lite"/>
    </source>
</evidence>
<gene>
    <name evidence="3" type="primary">HDA3509</name>
    <name evidence="4" type="synonym">HDA3501</name>
    <name evidence="3" type="ORF">OSTLU_34647</name>
    <name evidence="4" type="ORF">OSTLU_36543</name>
</gene>
<dbReference type="Gramene" id="ABO97762">
    <property type="protein sequence ID" value="ABO97762"/>
    <property type="gene ID" value="OSTLU_34647"/>
</dbReference>
<organism evidence="3 5">
    <name type="scientific">Ostreococcus lucimarinus (strain CCE9901)</name>
    <dbReference type="NCBI Taxonomy" id="436017"/>
    <lineage>
        <taxon>Eukaryota</taxon>
        <taxon>Viridiplantae</taxon>
        <taxon>Chlorophyta</taxon>
        <taxon>Mamiellophyceae</taxon>
        <taxon>Mamiellales</taxon>
        <taxon>Bathycoccaceae</taxon>
        <taxon>Ostreococcus</taxon>
    </lineage>
</organism>
<dbReference type="OrthoDB" id="424012at2759"/>
<dbReference type="eggNOG" id="KOG1343">
    <property type="taxonomic scope" value="Eukaryota"/>
</dbReference>
<dbReference type="Proteomes" id="UP000001568">
    <property type="component" value="Chromosome 9"/>
</dbReference>
<dbReference type="EMBL" id="CP000589">
    <property type="protein sequence ID" value="ABO97762.1"/>
    <property type="molecule type" value="Genomic_DNA"/>
</dbReference>
<dbReference type="RefSeq" id="XP_001422953.1">
    <property type="nucleotide sequence ID" value="XM_001422916.1"/>
</dbReference>
<accession>A4S240</accession>
<dbReference type="GO" id="GO:0005737">
    <property type="term" value="C:cytoplasm"/>
    <property type="evidence" value="ECO:0007669"/>
    <property type="project" value="TreeGrafter"/>
</dbReference>
<dbReference type="GO" id="GO:0000118">
    <property type="term" value="C:histone deacetylase complex"/>
    <property type="evidence" value="ECO:0007669"/>
    <property type="project" value="TreeGrafter"/>
</dbReference>
<dbReference type="InterPro" id="IPR000286">
    <property type="entry name" value="HDACs"/>
</dbReference>
<dbReference type="Gene3D" id="3.40.800.20">
    <property type="entry name" value="Histone deacetylase domain"/>
    <property type="match status" value="1"/>
</dbReference>
<dbReference type="InterPro" id="IPR023801">
    <property type="entry name" value="His_deacetylse_dom"/>
</dbReference>
<dbReference type="CDD" id="cd09992">
    <property type="entry name" value="HDAC_classII"/>
    <property type="match status" value="1"/>
</dbReference>
<dbReference type="SUPFAM" id="SSF52768">
    <property type="entry name" value="Arginase/deacetylase"/>
    <property type="match status" value="1"/>
</dbReference>
<dbReference type="Pfam" id="PF00850">
    <property type="entry name" value="Hist_deacetyl"/>
    <property type="match status" value="1"/>
</dbReference>
<reference evidence="3 5" key="1">
    <citation type="journal article" date="2007" name="Proc. Natl. Acad. Sci. U.S.A.">
        <title>The tiny eukaryote Ostreococcus provides genomic insights into the paradox of plankton speciation.</title>
        <authorList>
            <person name="Palenik B."/>
            <person name="Grimwood J."/>
            <person name="Aerts A."/>
            <person name="Rouze P."/>
            <person name="Salamov A."/>
            <person name="Putnam N."/>
            <person name="Dupont C."/>
            <person name="Jorgensen R."/>
            <person name="Derelle E."/>
            <person name="Rombauts S."/>
            <person name="Zhou K."/>
            <person name="Otillar R."/>
            <person name="Merchant S.S."/>
            <person name="Podell S."/>
            <person name="Gaasterland T."/>
            <person name="Napoli C."/>
            <person name="Gendler K."/>
            <person name="Manuell A."/>
            <person name="Tai V."/>
            <person name="Vallon O."/>
            <person name="Piganeau G."/>
            <person name="Jancek S."/>
            <person name="Heijde M."/>
            <person name="Jabbari K."/>
            <person name="Bowler C."/>
            <person name="Lohr M."/>
            <person name="Robbens S."/>
            <person name="Werner G."/>
            <person name="Dubchak I."/>
            <person name="Pazour G.J."/>
            <person name="Ren Q."/>
            <person name="Paulsen I."/>
            <person name="Delwiche C."/>
            <person name="Schmutz J."/>
            <person name="Rokhsar D."/>
            <person name="Van de Peer Y."/>
            <person name="Moreau H."/>
            <person name="Grigoriev I.V."/>
        </authorList>
    </citation>
    <scope>NUCLEOTIDE SEQUENCE [LARGE SCALE GENOMIC DNA]</scope>
    <source>
        <strain evidence="3 5">CCE9901</strain>
    </source>
</reference>
<protein>
    <recommendedName>
        <fullName evidence="2">Histone deacetylase domain-containing protein</fullName>
    </recommendedName>
</protein>
<dbReference type="EMBL" id="CP000601">
    <property type="protein sequence ID" value="ABP01312.1"/>
    <property type="molecule type" value="Genomic_DNA"/>
</dbReference>
<dbReference type="GeneID" id="5003712"/>
<dbReference type="GeneID" id="5006921"/>
<dbReference type="KEGG" id="olu:OSTLU_34647"/>
<evidence type="ECO:0000313" key="4">
    <source>
        <dbReference type="EMBL" id="ABP01312.1"/>
    </source>
</evidence>
<dbReference type="Proteomes" id="UP000001568">
    <property type="component" value="Chromosome 21"/>
</dbReference>
<dbReference type="InterPro" id="IPR023696">
    <property type="entry name" value="Ureohydrolase_dom_sf"/>
</dbReference>
<feature type="domain" description="Histone deacetylase" evidence="2">
    <location>
        <begin position="62"/>
        <end position="363"/>
    </location>
</feature>
<dbReference type="PRINTS" id="PR01270">
    <property type="entry name" value="HDASUPER"/>
</dbReference>
<dbReference type="RefSeq" id="XP_001419469.1">
    <property type="nucleotide sequence ID" value="XM_001419432.1"/>
</dbReference>
<evidence type="ECO:0000313" key="5">
    <source>
        <dbReference type="Proteomes" id="UP000001568"/>
    </source>
</evidence>
<dbReference type="PANTHER" id="PTHR10625:SF11">
    <property type="entry name" value="HISTONE DEACETYLASE 14, CHLOROPLASTIC"/>
    <property type="match status" value="1"/>
</dbReference>
<dbReference type="GO" id="GO:0040029">
    <property type="term" value="P:epigenetic regulation of gene expression"/>
    <property type="evidence" value="ECO:0007669"/>
    <property type="project" value="TreeGrafter"/>
</dbReference>